<comment type="caution">
    <text evidence="2">The sequence shown here is derived from an EMBL/GenBank/DDBJ whole genome shotgun (WGS) entry which is preliminary data.</text>
</comment>
<keyword evidence="1" id="KW-1133">Transmembrane helix</keyword>
<accession>A0A496PFS6</accession>
<evidence type="ECO:0000313" key="3">
    <source>
        <dbReference type="Proteomes" id="UP000273119"/>
    </source>
</evidence>
<keyword evidence="1" id="KW-0472">Membrane</keyword>
<organism evidence="2 3">
    <name type="scientific">Galactobacter caseinivorans</name>
    <dbReference type="NCBI Taxonomy" id="2676123"/>
    <lineage>
        <taxon>Bacteria</taxon>
        <taxon>Bacillati</taxon>
        <taxon>Actinomycetota</taxon>
        <taxon>Actinomycetes</taxon>
        <taxon>Micrococcales</taxon>
        <taxon>Micrococcaceae</taxon>
        <taxon>Galactobacter</taxon>
    </lineage>
</organism>
<proteinExistence type="predicted"/>
<protein>
    <submittedName>
        <fullName evidence="2">Uncharacterized protein</fullName>
    </submittedName>
</protein>
<evidence type="ECO:0000256" key="1">
    <source>
        <dbReference type="SAM" id="Phobius"/>
    </source>
</evidence>
<feature type="transmembrane region" description="Helical" evidence="1">
    <location>
        <begin position="15"/>
        <end position="35"/>
    </location>
</feature>
<evidence type="ECO:0000313" key="2">
    <source>
        <dbReference type="EMBL" id="RKW69526.1"/>
    </source>
</evidence>
<dbReference type="Proteomes" id="UP000273119">
    <property type="component" value="Unassembled WGS sequence"/>
</dbReference>
<reference evidence="2 3" key="1">
    <citation type="submission" date="2018-07" db="EMBL/GenBank/DDBJ databases">
        <title>Arthrobacter sp. nov., isolated from raw cow's milk with high bacterial count.</title>
        <authorList>
            <person name="Hahne J."/>
            <person name="Isele D."/>
            <person name="Lipski A."/>
        </authorList>
    </citation>
    <scope>NUCLEOTIDE SEQUENCE [LARGE SCALE GENOMIC DNA]</scope>
    <source>
        <strain evidence="2 3">JZ R-183</strain>
    </source>
</reference>
<keyword evidence="1" id="KW-0812">Transmembrane</keyword>
<dbReference type="EMBL" id="QQXL01000008">
    <property type="protein sequence ID" value="RKW69526.1"/>
    <property type="molecule type" value="Genomic_DNA"/>
</dbReference>
<gene>
    <name evidence="2" type="ORF">DWQ67_11995</name>
</gene>
<sequence>MWALYLIVEVLRAPFAAIATLGADFATLGVPLLILTRAGMTPWAAGLAATALRQLGPATLHIATLLTLPGNAEAVARPGGVERQLNLPSGSLWVLFLIVLLVPHGPCWPRVAGCGLRAALPHAAGALAAAARVVL</sequence>
<dbReference type="AlphaFoldDB" id="A0A496PFS6"/>
<name>A0A496PFS6_9MICC</name>
<keyword evidence="3" id="KW-1185">Reference proteome</keyword>